<dbReference type="EMBL" id="KP118847">
    <property type="protein sequence ID" value="AJD07070.1"/>
    <property type="molecule type" value="Genomic_DNA"/>
</dbReference>
<feature type="domain" description="B30.2/SPRY" evidence="9">
    <location>
        <begin position="268"/>
        <end position="461"/>
    </location>
</feature>
<dbReference type="FunFam" id="2.60.120.920:FF:000004">
    <property type="entry name" value="Butyrophilin subfamily 1 member A1"/>
    <property type="match status" value="1"/>
</dbReference>
<dbReference type="SUPFAM" id="SSF57850">
    <property type="entry name" value="RING/U-box"/>
    <property type="match status" value="1"/>
</dbReference>
<evidence type="ECO:0000259" key="7">
    <source>
        <dbReference type="PROSITE" id="PS50089"/>
    </source>
</evidence>
<dbReference type="AlphaFoldDB" id="A0A0B4UH26"/>
<keyword evidence="5" id="KW-0175">Coiled coil</keyword>
<dbReference type="PROSITE" id="PS00518">
    <property type="entry name" value="ZF_RING_1"/>
    <property type="match status" value="1"/>
</dbReference>
<dbReference type="SUPFAM" id="SSF57845">
    <property type="entry name" value="B-box zinc-binding domain"/>
    <property type="match status" value="1"/>
</dbReference>
<dbReference type="Gene3D" id="2.60.120.920">
    <property type="match status" value="1"/>
</dbReference>
<evidence type="ECO:0000313" key="10">
    <source>
        <dbReference type="EMBL" id="AJD07070.1"/>
    </source>
</evidence>
<evidence type="ECO:0000256" key="2">
    <source>
        <dbReference type="ARBA" id="ARBA00022771"/>
    </source>
</evidence>
<dbReference type="Pfam" id="PF15227">
    <property type="entry name" value="zf-C3HC4_4"/>
    <property type="match status" value="1"/>
</dbReference>
<accession>A0A0B4UH26</accession>
<dbReference type="InterPro" id="IPR000315">
    <property type="entry name" value="Znf_B-box"/>
</dbReference>
<dbReference type="PROSITE" id="PS50119">
    <property type="entry name" value="ZF_BBOX"/>
    <property type="match status" value="1"/>
</dbReference>
<dbReference type="InterPro" id="IPR001841">
    <property type="entry name" value="Znf_RING"/>
</dbReference>
<gene>
    <name evidence="10" type="primary">TRIM39</name>
</gene>
<reference evidence="10" key="1">
    <citation type="journal article" date="2014" name="PLoS ONE">
        <title>Comparative genome analyses reveal distinct structure in the saltwater crocodile MHC.</title>
        <authorList>
            <person name="Jaratlerdsiri W."/>
            <person name="Deakin J."/>
            <person name="Godinez R.M."/>
            <person name="Shan X."/>
            <person name="Peterson D.G."/>
            <person name="Marthey S."/>
            <person name="Lyons E."/>
            <person name="McCarthy F.M."/>
            <person name="Isberg S.R."/>
            <person name="Higgins D.P."/>
            <person name="Chong A.Y."/>
            <person name="John J.S."/>
            <person name="Glenn T.C."/>
            <person name="Ray D.A."/>
            <person name="Gongora J."/>
        </authorList>
    </citation>
    <scope>NUCLEOTIDE SEQUENCE</scope>
</reference>
<dbReference type="PROSITE" id="PS50188">
    <property type="entry name" value="B302_SPRY"/>
    <property type="match status" value="1"/>
</dbReference>
<evidence type="ECO:0000256" key="3">
    <source>
        <dbReference type="ARBA" id="ARBA00022833"/>
    </source>
</evidence>
<keyword evidence="3" id="KW-0862">Zinc</keyword>
<dbReference type="InterPro" id="IPR003879">
    <property type="entry name" value="Butyrophylin_SPRY"/>
</dbReference>
<dbReference type="InterPro" id="IPR003877">
    <property type="entry name" value="SPRY_dom"/>
</dbReference>
<organism evidence="10">
    <name type="scientific">Crocodylus porosus</name>
    <name type="common">Saltwater crocodile</name>
    <name type="synonym">Estuarine crocodile</name>
    <dbReference type="NCBI Taxonomy" id="8502"/>
    <lineage>
        <taxon>Eukaryota</taxon>
        <taxon>Metazoa</taxon>
        <taxon>Chordata</taxon>
        <taxon>Craniata</taxon>
        <taxon>Vertebrata</taxon>
        <taxon>Euteleostomi</taxon>
        <taxon>Archelosauria</taxon>
        <taxon>Archosauria</taxon>
        <taxon>Crocodylia</taxon>
        <taxon>Longirostres</taxon>
        <taxon>Crocodylidae</taxon>
        <taxon>Crocodylus</taxon>
    </lineage>
</organism>
<dbReference type="PANTHER" id="PTHR24103">
    <property type="entry name" value="E3 UBIQUITIN-PROTEIN LIGASE TRIM"/>
    <property type="match status" value="1"/>
</dbReference>
<dbReference type="SMART" id="SM00449">
    <property type="entry name" value="SPRY"/>
    <property type="match status" value="1"/>
</dbReference>
<dbReference type="InterPro" id="IPR006574">
    <property type="entry name" value="PRY"/>
</dbReference>
<evidence type="ECO:0000259" key="8">
    <source>
        <dbReference type="PROSITE" id="PS50119"/>
    </source>
</evidence>
<dbReference type="InterPro" id="IPR013320">
    <property type="entry name" value="ConA-like_dom_sf"/>
</dbReference>
<feature type="region of interest" description="Disordered" evidence="6">
    <location>
        <begin position="238"/>
        <end position="259"/>
    </location>
</feature>
<feature type="compositionally biased region" description="Polar residues" evidence="6">
    <location>
        <begin position="248"/>
        <end position="259"/>
    </location>
</feature>
<feature type="domain" description="RING-type" evidence="7">
    <location>
        <begin position="16"/>
        <end position="59"/>
    </location>
</feature>
<evidence type="ECO:0000256" key="6">
    <source>
        <dbReference type="SAM" id="MobiDB-lite"/>
    </source>
</evidence>
<feature type="domain" description="B box-type" evidence="8">
    <location>
        <begin position="88"/>
        <end position="129"/>
    </location>
</feature>
<name>A0A0B4UH26_CROPO</name>
<dbReference type="Pfam" id="PF00643">
    <property type="entry name" value="zf-B_box"/>
    <property type="match status" value="1"/>
</dbReference>
<dbReference type="SMART" id="SM00184">
    <property type="entry name" value="RING"/>
    <property type="match status" value="1"/>
</dbReference>
<dbReference type="GO" id="GO:0008270">
    <property type="term" value="F:zinc ion binding"/>
    <property type="evidence" value="ECO:0007669"/>
    <property type="project" value="UniProtKB-KW"/>
</dbReference>
<dbReference type="PRINTS" id="PR01407">
    <property type="entry name" value="BUTYPHLNCDUF"/>
</dbReference>
<dbReference type="SUPFAM" id="SSF49899">
    <property type="entry name" value="Concanavalin A-like lectins/glucanases"/>
    <property type="match status" value="1"/>
</dbReference>
<dbReference type="Gene3D" id="3.30.40.10">
    <property type="entry name" value="Zinc/RING finger domain, C3HC4 (zinc finger)"/>
    <property type="match status" value="1"/>
</dbReference>
<evidence type="ECO:0000259" key="9">
    <source>
        <dbReference type="PROSITE" id="PS50188"/>
    </source>
</evidence>
<protein>
    <submittedName>
        <fullName evidence="10">Tripartite motif-containing protein 39</fullName>
    </submittedName>
</protein>
<dbReference type="InterPro" id="IPR043136">
    <property type="entry name" value="B30.2/SPRY_sf"/>
</dbReference>
<dbReference type="Pfam" id="PF13765">
    <property type="entry name" value="PRY"/>
    <property type="match status" value="1"/>
</dbReference>
<dbReference type="Pfam" id="PF00622">
    <property type="entry name" value="SPRY"/>
    <property type="match status" value="1"/>
</dbReference>
<dbReference type="InterPro" id="IPR013083">
    <property type="entry name" value="Znf_RING/FYVE/PHD"/>
</dbReference>
<evidence type="ECO:0000256" key="1">
    <source>
        <dbReference type="ARBA" id="ARBA00022723"/>
    </source>
</evidence>
<proteinExistence type="predicted"/>
<keyword evidence="2 4" id="KW-0863">Zinc-finger</keyword>
<dbReference type="SMART" id="SM00336">
    <property type="entry name" value="BBOX"/>
    <property type="match status" value="1"/>
</dbReference>
<dbReference type="SMART" id="SM00589">
    <property type="entry name" value="PRY"/>
    <property type="match status" value="1"/>
</dbReference>
<feature type="coiled-coil region" evidence="5">
    <location>
        <begin position="130"/>
        <end position="174"/>
    </location>
</feature>
<sequence>MASARPGQGIQENIKCPICLEHLKEPGMLECGHNFCRACIGDYCERWEGHGPVACPVCRAQIQKGHLRPNLQLGHLVDSIKQLQLAPGVADVCERHKKELSLFCEEDGVAICVVCERSPEHKCHSVPLLDEAAQKYKEQIQDDLESLRKERTRLEELRASESQKQEEYQAKTEAERWKVVSVFKRLHQFIEEQERLRLARLAELEGEIERSREETVTKLSEEISRLDSLIREMESKCQQPPSDLLQKGQLQQPAGTSPELQTRLKSCSELNLREMVRLFQGTEVGSTVTLDPDTAHPCLVLSDDGRSVRLATMRQRLPDNPERFSLRTCVLGREGFTVGRHCWELEVEVEVGKGASWAVGVARESVKRKGLMHLSPEAGIWAVHCSRSEVQALTHPAPTALSLSRVPSRIRACLDRAGGRVSFLDADTEAPIFTFPPASFSGDRIRPWVWLRDEAELRLCH</sequence>
<dbReference type="InterPro" id="IPR050143">
    <property type="entry name" value="TRIM/RBCC"/>
</dbReference>
<keyword evidence="1" id="KW-0479">Metal-binding</keyword>
<evidence type="ECO:0000256" key="5">
    <source>
        <dbReference type="SAM" id="Coils"/>
    </source>
</evidence>
<dbReference type="Gene3D" id="3.30.160.60">
    <property type="entry name" value="Classic Zinc Finger"/>
    <property type="match status" value="1"/>
</dbReference>
<dbReference type="PROSITE" id="PS50089">
    <property type="entry name" value="ZF_RING_2"/>
    <property type="match status" value="1"/>
</dbReference>
<evidence type="ECO:0000256" key="4">
    <source>
        <dbReference type="PROSITE-ProRule" id="PRU00024"/>
    </source>
</evidence>
<dbReference type="InterPro" id="IPR001870">
    <property type="entry name" value="B30.2/SPRY"/>
</dbReference>
<dbReference type="CDD" id="cd12888">
    <property type="entry name" value="SPRY_PRY_TRIM7_like"/>
    <property type="match status" value="1"/>
</dbReference>
<dbReference type="InterPro" id="IPR017907">
    <property type="entry name" value="Znf_RING_CS"/>
</dbReference>